<dbReference type="CDD" id="cd03682">
    <property type="entry name" value="ClC_sycA_like"/>
    <property type="match status" value="1"/>
</dbReference>
<comment type="caution">
    <text evidence="6">The sequence shown here is derived from an EMBL/GenBank/DDBJ whole genome shotgun (WGS) entry which is preliminary data.</text>
</comment>
<dbReference type="AlphaFoldDB" id="A0A5R8KJE9"/>
<dbReference type="SUPFAM" id="SSF81340">
    <property type="entry name" value="Clc chloride channel"/>
    <property type="match status" value="1"/>
</dbReference>
<keyword evidence="7" id="KW-1185">Reference proteome</keyword>
<feature type="transmembrane region" description="Helical" evidence="5">
    <location>
        <begin position="54"/>
        <end position="73"/>
    </location>
</feature>
<dbReference type="GO" id="GO:0016020">
    <property type="term" value="C:membrane"/>
    <property type="evidence" value="ECO:0007669"/>
    <property type="project" value="UniProtKB-SubCell"/>
</dbReference>
<dbReference type="Gene3D" id="1.10.3080.10">
    <property type="entry name" value="Clc chloride channel"/>
    <property type="match status" value="1"/>
</dbReference>
<gene>
    <name evidence="6" type="ORF">FEM03_03380</name>
</gene>
<feature type="transmembrane region" description="Helical" evidence="5">
    <location>
        <begin position="265"/>
        <end position="282"/>
    </location>
</feature>
<dbReference type="RefSeq" id="WP_138084767.1">
    <property type="nucleotide sequence ID" value="NZ_VAUV01000002.1"/>
</dbReference>
<feature type="transmembrane region" description="Helical" evidence="5">
    <location>
        <begin position="384"/>
        <end position="403"/>
    </location>
</feature>
<sequence>MKRWPNLLQPLNNLAQLLWWSLLILPVAVLTGSASALFLWSLDRVTHIHWTHPHLLFALPIAGGLVGLLYHHLGKNSDRGNNLLIDEIHQPGGGVPARMAPLVLIATLITHLFGGSAGREGTAVQMGGSLAGLLSRMFRVGPDTRRLMLMGGIAAGFGAVFGTPLTGAVFAMEVLFIGRIQYDALIPVLIASIIGDATCTAWGIHHTVYHLEVAPDAGLRAAFHPLLLAKVALAAILFGLAARLFTTLTHATQSLFARRIAYPPLRPVIGGLLVIAMVYLLGTRDYLGLGVDNPDPNAVSITSSFQPDGAHTWSWLWKTLFTAVTLGSGFKGGEVTPLFYIGATLGHSLGLLLQEPVALFASLGFIAVFAGAANTPLACTLMGIELFGSHYGVSFGLACFIAYHSSGPTGIYHAQRLAVPKNRS</sequence>
<reference evidence="6 7" key="1">
    <citation type="submission" date="2019-05" db="EMBL/GenBank/DDBJ databases">
        <title>Verrucobacter flavum gen. nov., sp. nov. a new member of the family Verrucomicrobiaceae.</title>
        <authorList>
            <person name="Szuroczki S."/>
            <person name="Abbaszade G."/>
            <person name="Szabo A."/>
            <person name="Felfoldi T."/>
            <person name="Schumann P."/>
            <person name="Boka K."/>
            <person name="Keki Z."/>
            <person name="Toumi M."/>
            <person name="Toth E."/>
        </authorList>
    </citation>
    <scope>NUCLEOTIDE SEQUENCE [LARGE SCALE GENOMIC DNA]</scope>
    <source>
        <strain evidence="6 7">MG-N-17</strain>
    </source>
</reference>
<proteinExistence type="predicted"/>
<comment type="subcellular location">
    <subcellularLocation>
        <location evidence="1">Membrane</location>
        <topology evidence="1">Multi-pass membrane protein</topology>
    </subcellularLocation>
</comment>
<evidence type="ECO:0000313" key="6">
    <source>
        <dbReference type="EMBL" id="TLD72412.1"/>
    </source>
</evidence>
<dbReference type="Proteomes" id="UP000306196">
    <property type="component" value="Unassembled WGS sequence"/>
</dbReference>
<protein>
    <submittedName>
        <fullName evidence="6">Voltage-gated chloride channel protein</fullName>
    </submittedName>
</protein>
<feature type="transmembrane region" description="Helical" evidence="5">
    <location>
        <begin position="20"/>
        <end position="42"/>
    </location>
</feature>
<evidence type="ECO:0000256" key="1">
    <source>
        <dbReference type="ARBA" id="ARBA00004141"/>
    </source>
</evidence>
<dbReference type="PRINTS" id="PR00762">
    <property type="entry name" value="CLCHANNEL"/>
</dbReference>
<evidence type="ECO:0000256" key="2">
    <source>
        <dbReference type="ARBA" id="ARBA00022692"/>
    </source>
</evidence>
<organism evidence="6 7">
    <name type="scientific">Phragmitibacter flavus</name>
    <dbReference type="NCBI Taxonomy" id="2576071"/>
    <lineage>
        <taxon>Bacteria</taxon>
        <taxon>Pseudomonadati</taxon>
        <taxon>Verrucomicrobiota</taxon>
        <taxon>Verrucomicrobiia</taxon>
        <taxon>Verrucomicrobiales</taxon>
        <taxon>Verrucomicrobiaceae</taxon>
        <taxon>Phragmitibacter</taxon>
    </lineage>
</organism>
<dbReference type="InterPro" id="IPR001807">
    <property type="entry name" value="ClC"/>
</dbReference>
<keyword evidence="4 5" id="KW-0472">Membrane</keyword>
<dbReference type="PANTHER" id="PTHR43427:SF12">
    <property type="entry name" value="CHLORIDE TRANSPORTER"/>
    <property type="match status" value="1"/>
</dbReference>
<name>A0A5R8KJE9_9BACT</name>
<evidence type="ECO:0000256" key="4">
    <source>
        <dbReference type="ARBA" id="ARBA00023136"/>
    </source>
</evidence>
<feature type="transmembrane region" description="Helical" evidence="5">
    <location>
        <begin position="225"/>
        <end position="245"/>
    </location>
</feature>
<dbReference type="Pfam" id="PF00654">
    <property type="entry name" value="Voltage_CLC"/>
    <property type="match status" value="1"/>
</dbReference>
<feature type="transmembrane region" description="Helical" evidence="5">
    <location>
        <begin position="147"/>
        <end position="172"/>
    </location>
</feature>
<dbReference type="InterPro" id="IPR014743">
    <property type="entry name" value="Cl-channel_core"/>
</dbReference>
<evidence type="ECO:0000313" key="7">
    <source>
        <dbReference type="Proteomes" id="UP000306196"/>
    </source>
</evidence>
<dbReference type="GO" id="GO:0015108">
    <property type="term" value="F:chloride transmembrane transporter activity"/>
    <property type="evidence" value="ECO:0007669"/>
    <property type="project" value="InterPro"/>
</dbReference>
<keyword evidence="3 5" id="KW-1133">Transmembrane helix</keyword>
<accession>A0A5R8KJE9</accession>
<dbReference type="EMBL" id="VAUV01000002">
    <property type="protein sequence ID" value="TLD72412.1"/>
    <property type="molecule type" value="Genomic_DNA"/>
</dbReference>
<feature type="transmembrane region" description="Helical" evidence="5">
    <location>
        <begin position="184"/>
        <end position="205"/>
    </location>
</feature>
<feature type="transmembrane region" description="Helical" evidence="5">
    <location>
        <begin position="357"/>
        <end position="377"/>
    </location>
</feature>
<dbReference type="PANTHER" id="PTHR43427">
    <property type="entry name" value="CHLORIDE CHANNEL PROTEIN CLC-E"/>
    <property type="match status" value="1"/>
</dbReference>
<evidence type="ECO:0000256" key="5">
    <source>
        <dbReference type="SAM" id="Phobius"/>
    </source>
</evidence>
<evidence type="ECO:0000256" key="3">
    <source>
        <dbReference type="ARBA" id="ARBA00022989"/>
    </source>
</evidence>
<keyword evidence="2 5" id="KW-0812">Transmembrane</keyword>
<dbReference type="OrthoDB" id="9767361at2"/>
<dbReference type="InterPro" id="IPR050368">
    <property type="entry name" value="ClC-type_chloride_channel"/>
</dbReference>